<dbReference type="AlphaFoldDB" id="A0A062Y269"/>
<proteinExistence type="predicted"/>
<accession>A0A062Y269</accession>
<dbReference type="EMBL" id="JMFG01000002">
    <property type="protein sequence ID" value="KDA54865.1"/>
    <property type="molecule type" value="Genomic_DNA"/>
</dbReference>
<reference evidence="1 2" key="1">
    <citation type="submission" date="2014-04" db="EMBL/GenBank/DDBJ databases">
        <title>The Genome Sequence of Thermoanaerobaculum aquaticum MP-01, The First Cultivated Group 23 Acidobacterium.</title>
        <authorList>
            <person name="Stamps B.W."/>
            <person name="Losey N.A."/>
            <person name="Lawson P.A."/>
            <person name="Stevenson B.S."/>
        </authorList>
    </citation>
    <scope>NUCLEOTIDE SEQUENCE [LARGE SCALE GENOMIC DNA]</scope>
    <source>
        <strain evidence="1 2">MP-01</strain>
    </source>
</reference>
<dbReference type="OrthoDB" id="281452at2"/>
<evidence type="ECO:0000313" key="1">
    <source>
        <dbReference type="EMBL" id="KDA54865.1"/>
    </source>
</evidence>
<evidence type="ECO:0008006" key="3">
    <source>
        <dbReference type="Google" id="ProtNLM"/>
    </source>
</evidence>
<protein>
    <recommendedName>
        <fullName evidence="3">Intracellular proteinase inhibitor BsuPI domain-containing protein</fullName>
    </recommendedName>
</protein>
<name>A0A062Y269_9BACT</name>
<comment type="caution">
    <text evidence="1">The sequence shown here is derived from an EMBL/GenBank/DDBJ whole genome shotgun (WGS) entry which is preliminary data.</text>
</comment>
<gene>
    <name evidence="1" type="ORF">EG19_03430</name>
</gene>
<keyword evidence="2" id="KW-1185">Reference proteome</keyword>
<dbReference type="Proteomes" id="UP000027284">
    <property type="component" value="Unassembled WGS sequence"/>
</dbReference>
<sequence length="335" mass="36469">MVGGLLLSLLFAVQQAQLRPTLRPVSYFPLQPGTTWVYQVSGVPGGERVVSAKPGVVPVSTAAAAALLDGYFPGPARLVRSAGGTVEEIGPTGEAFLWYRLGAPEGTSWTLRLAPQPQERPLPCTDGARLTLANRQETVIVPAGRFENVVLVRWETPCRDAGIVAEWFAPGVGLVQREEASFAGRVLWQLKEMRRDELDGLPRYGGALALSRRQYVLNLMPPVDPQQLPSLEGTLALWLFDPTPDGEAGVPLCLEVTGEIEDESRQTLKSFAIRDPGCLIMAPLAWARYRLIPFQQPLLLGDTPLPQGAYTLNVTVSTPGWNTSFSLPFTVSHVY</sequence>
<evidence type="ECO:0000313" key="2">
    <source>
        <dbReference type="Proteomes" id="UP000027284"/>
    </source>
</evidence>
<dbReference type="STRING" id="1312852.EG19_03430"/>
<organism evidence="1 2">
    <name type="scientific">Thermoanaerobaculum aquaticum</name>
    <dbReference type="NCBI Taxonomy" id="1312852"/>
    <lineage>
        <taxon>Bacteria</taxon>
        <taxon>Pseudomonadati</taxon>
        <taxon>Acidobacteriota</taxon>
        <taxon>Thermoanaerobaculia</taxon>
        <taxon>Thermoanaerobaculales</taxon>
        <taxon>Thermoanaerobaculaceae</taxon>
        <taxon>Thermoanaerobaculum</taxon>
    </lineage>
</organism>
<dbReference type="RefSeq" id="WP_038046199.1">
    <property type="nucleotide sequence ID" value="NZ_JMFG01000002.1"/>
</dbReference>